<feature type="domain" description="Cadherin" evidence="9">
    <location>
        <begin position="476"/>
        <end position="597"/>
    </location>
</feature>
<feature type="domain" description="Cadherin" evidence="9">
    <location>
        <begin position="2746"/>
        <end position="2855"/>
    </location>
</feature>
<feature type="domain" description="Cadherin" evidence="9">
    <location>
        <begin position="2006"/>
        <end position="2110"/>
    </location>
</feature>
<dbReference type="InterPro" id="IPR020894">
    <property type="entry name" value="Cadherin_CS"/>
</dbReference>
<dbReference type="CDD" id="cd11304">
    <property type="entry name" value="Cadherin_repeat"/>
    <property type="match status" value="23"/>
</dbReference>
<keyword evidence="6" id="KW-0472">Membrane</keyword>
<feature type="domain" description="Cadherin" evidence="9">
    <location>
        <begin position="2540"/>
        <end position="2637"/>
    </location>
</feature>
<dbReference type="PRINTS" id="PR00205">
    <property type="entry name" value="CADHERIN"/>
</dbReference>
<dbReference type="InterPro" id="IPR002126">
    <property type="entry name" value="Cadherin-like_dom"/>
</dbReference>
<feature type="domain" description="Cadherin" evidence="9">
    <location>
        <begin position="1458"/>
        <end position="1553"/>
    </location>
</feature>
<organism evidence="10 11">
    <name type="scientific">Holothuria leucospilota</name>
    <name type="common">Black long sea cucumber</name>
    <name type="synonym">Mertensiothuria leucospilota</name>
    <dbReference type="NCBI Taxonomy" id="206669"/>
    <lineage>
        <taxon>Eukaryota</taxon>
        <taxon>Metazoa</taxon>
        <taxon>Echinodermata</taxon>
        <taxon>Eleutherozoa</taxon>
        <taxon>Echinozoa</taxon>
        <taxon>Holothuroidea</taxon>
        <taxon>Aspidochirotacea</taxon>
        <taxon>Aspidochirotida</taxon>
        <taxon>Holothuriidae</taxon>
        <taxon>Holothuria</taxon>
    </lineage>
</organism>
<gene>
    <name evidence="10" type="ORF">HOLleu_38020</name>
</gene>
<dbReference type="SUPFAM" id="SSF49313">
    <property type="entry name" value="Cadherin-like"/>
    <property type="match status" value="24"/>
</dbReference>
<dbReference type="OrthoDB" id="6252479at2759"/>
<dbReference type="GO" id="GO:0016477">
    <property type="term" value="P:cell migration"/>
    <property type="evidence" value="ECO:0007669"/>
    <property type="project" value="TreeGrafter"/>
</dbReference>
<reference evidence="10" key="1">
    <citation type="submission" date="2021-10" db="EMBL/GenBank/DDBJ databases">
        <title>Tropical sea cucumber genome reveals ecological adaptation and Cuvierian tubules defense mechanism.</title>
        <authorList>
            <person name="Chen T."/>
        </authorList>
    </citation>
    <scope>NUCLEOTIDE SEQUENCE</scope>
    <source>
        <strain evidence="10">Nanhai2018</strain>
        <tissue evidence="10">Muscle</tissue>
    </source>
</reference>
<feature type="domain" description="Cadherin" evidence="9">
    <location>
        <begin position="702"/>
        <end position="803"/>
    </location>
</feature>
<dbReference type="PROSITE" id="PS00232">
    <property type="entry name" value="CADHERIN_1"/>
    <property type="match status" value="6"/>
</dbReference>
<feature type="domain" description="Cadherin" evidence="9">
    <location>
        <begin position="154"/>
        <end position="275"/>
    </location>
</feature>
<dbReference type="GO" id="GO:0034332">
    <property type="term" value="P:adherens junction organization"/>
    <property type="evidence" value="ECO:0007669"/>
    <property type="project" value="TreeGrafter"/>
</dbReference>
<dbReference type="GO" id="GO:0000902">
    <property type="term" value="P:cell morphogenesis"/>
    <property type="evidence" value="ECO:0007669"/>
    <property type="project" value="TreeGrafter"/>
</dbReference>
<feature type="signal peptide" evidence="8">
    <location>
        <begin position="1"/>
        <end position="28"/>
    </location>
</feature>
<feature type="domain" description="Cadherin" evidence="9">
    <location>
        <begin position="2311"/>
        <end position="2416"/>
    </location>
</feature>
<evidence type="ECO:0000256" key="8">
    <source>
        <dbReference type="SAM" id="SignalP"/>
    </source>
</evidence>
<evidence type="ECO:0000259" key="9">
    <source>
        <dbReference type="PROSITE" id="PS50268"/>
    </source>
</evidence>
<feature type="domain" description="Cadherin" evidence="9">
    <location>
        <begin position="276"/>
        <end position="383"/>
    </location>
</feature>
<feature type="domain" description="Cadherin" evidence="9">
    <location>
        <begin position="815"/>
        <end position="914"/>
    </location>
</feature>
<feature type="domain" description="Cadherin" evidence="9">
    <location>
        <begin position="1561"/>
        <end position="1661"/>
    </location>
</feature>
<name>A0A9Q1BDS9_HOLLE</name>
<dbReference type="Gene3D" id="2.60.40.60">
    <property type="entry name" value="Cadherins"/>
    <property type="match status" value="24"/>
</dbReference>
<dbReference type="PANTHER" id="PTHR24027">
    <property type="entry name" value="CADHERIN-23"/>
    <property type="match status" value="1"/>
</dbReference>
<dbReference type="GO" id="GO:0005509">
    <property type="term" value="F:calcium ion binding"/>
    <property type="evidence" value="ECO:0007669"/>
    <property type="project" value="UniProtKB-UniRule"/>
</dbReference>
<dbReference type="GO" id="GO:0016342">
    <property type="term" value="C:catenin complex"/>
    <property type="evidence" value="ECO:0007669"/>
    <property type="project" value="TreeGrafter"/>
</dbReference>
<dbReference type="GO" id="GO:0005912">
    <property type="term" value="C:adherens junction"/>
    <property type="evidence" value="ECO:0007669"/>
    <property type="project" value="TreeGrafter"/>
</dbReference>
<dbReference type="GO" id="GO:0044331">
    <property type="term" value="P:cell-cell adhesion mediated by cadherin"/>
    <property type="evidence" value="ECO:0007669"/>
    <property type="project" value="TreeGrafter"/>
</dbReference>
<keyword evidence="8" id="KW-0732">Signal</keyword>
<keyword evidence="4 7" id="KW-0106">Calcium</keyword>
<dbReference type="GO" id="GO:0007156">
    <property type="term" value="P:homophilic cell adhesion via plasma membrane adhesion molecules"/>
    <property type="evidence" value="ECO:0007669"/>
    <property type="project" value="InterPro"/>
</dbReference>
<evidence type="ECO:0000313" key="11">
    <source>
        <dbReference type="Proteomes" id="UP001152320"/>
    </source>
</evidence>
<feature type="chain" id="PRO_5040135237" evidence="8">
    <location>
        <begin position="29"/>
        <end position="3223"/>
    </location>
</feature>
<sequence>MVHLGTRRDVSVLCLVLTIAIHFRGAECLCTIDCGQSGGDVKEGRCEFQVEEELPAETVIISLQFSEDHCDNPTLNLNDEGNTYLKITGTNISMRTKFDYDANPGQIVDRFFAEVQCNSISCSGGRLAIKFINIDDNPITMELANRTAQVVELIPHNSDEPIEVTPPINATDFDVASYLSYSIAENKSNFELLKDADSRQAACFPTYGDDAGINPVLVVKENGMSFNYVENSTFKLTVLVQSFMEDNGCTEGAVENITVPLTIYVQDLDDQPPTFNDTVYYCKVEEESLEFLEAPNIYAFDQDEGIDAPISYSLEQGGEWDCSSYVEIGESSGIVSVLKEFDFEEHEVCQLTLTATQKDNHRRTATASLEIGILNVNDVCPEIEVTSKQGTYIEGDNFVSDDTSQDWLLLKLTDADPILNFTEVEIDSAFFDLQSTSCDGVCFRISPNKTNFEDLESENITVSVKDTLYNSTSCQFPVTIEISIPEDTEILNPNFTLPEYSSEFDENRTGYLVKVTALNGDGTDEGIEYSLPDPEDVYFSINETGHIHVVVGLDYETKSTYFVTVKAIDGRWTDIERSSTVEVTIIVIDVNDNVPVLEGFPLFLYVSEGTPPNSVISTLQATDRDAGSNLTYKFEATPDTFPFTLNNDTGEISTSGPLDADAENGRQYNATVVVSDGQTTTEPEDLVITILDVNDNPPIMNSDTQFMLDISENDVGPTILLINVTDGDYLEENKDYILSSNGGSNVTIDQKTGEVSVFGPFDREVMSEFRFTLTVNNTASPSWETSENVVVNILDENDEEPTFTYETKLYCSHLTVTEETIPLEPLCTFSATDDDEIGSENAEITYIVDDEGYSDYFKMNDVTGELTLTRTFDREDLSNVSITVVASDNGDNPNLDSMVVNVDIVGVNDNRPYFNPDGDYSTTVHEETTPNTLILNITAKDIDVPFPDPIYYRPADETDQVWETFYLKSENGKCEIYSKSVLNAAESPYELTIETYDGDRSPLYTGPDNRTIVIVAVEPRIACNISIDEEYTESTRENDLSNSETVVDVNASSSCRESEDGIVFSIGDQILRPVEGGETESTFFIINPESGEIYAEDVTNVEIGMYVLTINAKNETGSELDQNEDSVQVYINVTDVNNKCPYFEQTNYLARYTEGDRFLSSFTSPEWLVVTTIDDDTTFTGEVTFSDDTTFAENTTELSSKRSFIIAVIDGLSTDTILNINVSDSTSIVFCEPSFTTINITVEEYLSPVFLNESYSTSLPENPQVGHPVIQVTAQNADGSMEDISYAIESPLNTPFMIDIESGEIVVAFGGIDYETVKDYNLTVSATDNRWDVARSAVTQVLIKIEDVNEFKPELLGLPASISVQESVEIDSEVFLLKGSDGDTDDNDNLTYKLISGGEKKFAVNPNSGSVYTIDTIDFEKDEREYTLNVSVSDGKFESFSELAIKIRDVNDNAPRFIQTSFYENITENQSPSYVYAGATDDDEMDTVSYTLSENYPNDASVNETGFVKFTTIFDREGQEYYFFVVTASDGTLKTSAVIEIRVLDENDEYPKFVSLCDGNVDIKENQPVNSLVCNISAEDADAPGSTYSLITYSLLDNDGGPFDINPSKGEIFLTEPLDYETNQRFTLIVQAGDGMDGSENKVNGSLEVFVLDTNDNPPIFENHPSTISVIFDLPVGSEVTKLLVSDDDEPPYDSFRCEKTDSSDASWDTFYVTTMKDCCSVMLGTSLNTSIEYTIRVTAVDFNNDSLTNSTQFVAVVSNTYPCEITLEVEDVLLEKTEVASGDIVADVQAKSNCSDSEDGIIFTILSQQFTSPLGDKNELSEEFKISETNGTIFYAGSAEYPSVGEHLLVVEAVNGSDDAVRAQTQLLITIEDVDVSEPEFPDPPQIPDNPDPSSTSVFVGRFDEGDEYVFNYIDTRKLVITASDNDTCFSGNVKVFNPSSTPFYLEEQSSGLCVESFEAYLRVNDTVQDIPDITTFQIILFDGGNIETGIGNVTVARVPLSPVFQESPMAAVMENADVGDNVTKVFALNNDGTVDGIQYEIEPQATYFELKDAESGIITVKSIGIDYESSDFHNISLSAHDTRWSPWRTTSTTVGVSVLDENEFKPELFPFPSISIQENVALAGTTIYKIQAYDSDASSSLQYYLVNNTETFEVNVESGDVKLVSSIDAETDPLTYYVNINVTDGIHVDSDVLTVKITDFNEFPPNITGESVVEMYENDTSAMLQVTAIDPDISRLSIVYSIDPSNSIASIDDNGEITFQGGLNYAEQSSYIFVVTAEEEGDEGLFSSTFEVTLVVLDINDHEPELGLDDCPTQNEVLEGPDSVSTLICTLSASDQDAEMDTTFTFLLLNSYGDTFHLDAKTGKLTVIAELDRETEEDYTLEVLVNDGGNPSRNSSISTITLKVGDANDNPPEFVSLPTIPISIAEGSEAGTIVAQLTVMDADAFPYNISRCERTDPTDTVWNNFTILNDRVGYCDIITIAVLSDRLAYTLEVTAIDLNQEDQSNSVSLRVQVIADDDCQLTINIDSPLEFDEDQIVPGSEVTTVNASSLCSGSSDDIAFEIIEQTLQHPNGNKEDVSVFEIDETGLISVIPSANVSLGQYTLIVTAYNTSMPISRDTDELVIVINDINNNCPAFLLDEDDGIYAQNDTFIYDAESSDRLVIVADDPDLEFIGTFTVDSTDVEVVENEISGGTLELQLSIASTFSGNVTLQVTLVDASISCLSDVITIYIYEIPVQELSPIFLDPAPFSGLVWENAIADTNITQVRAVDYKGDSSGITYKFAEEDSYIKIDPNSGVITTGDRGLDYETENKYLKLVQASDGNWDPPRKSEVYVIIEVLDVDEYPLELAQIPFLNVPENSPNDTLVYKASATDADGSSNLTFSLEDSMNKFYIDAQSGEIHTMSNLDAEVSDNYNITVTVTEESSSQSESQNVQVFISDVNDLPPEFDTNEYSEEVPENFEGVQWFMVYATDDDLTSENNIISYSPQDIEDNRFSIDTKGNVTIDTNGNPFNREDRGLYEFRVIARDNGNPALSDSARVIVTVSDVNEKPVFLDSLPKQVNFAEGMTGPIETFQATDNDEGVNGDIVYSVEAVESKSKGFFDINDDGELSATQELDREEVEIHLLNIYATDSGAPPLNTSISVTVNVLDVNDNAPIFQPPFETIVDLSLPVGSEIFRISATDDDEYPNDVIIFTPGNSSSDVWTIFTLQANDGKLSCLCLMK</sequence>
<accession>A0A9Q1BDS9</accession>
<dbReference type="PROSITE" id="PS50268">
    <property type="entry name" value="CADHERIN_2"/>
    <property type="match status" value="23"/>
</dbReference>
<comment type="caution">
    <text evidence="10">The sequence shown here is derived from an EMBL/GenBank/DDBJ whole genome shotgun (WGS) entry which is preliminary data.</text>
</comment>
<comment type="subcellular location">
    <subcellularLocation>
        <location evidence="1">Membrane</location>
    </subcellularLocation>
</comment>
<dbReference type="Pfam" id="PF00028">
    <property type="entry name" value="Cadherin"/>
    <property type="match status" value="12"/>
</dbReference>
<dbReference type="FunFam" id="2.60.40.60:FF:000092">
    <property type="entry name" value="Protocadherin 8"/>
    <property type="match status" value="1"/>
</dbReference>
<evidence type="ECO:0000313" key="10">
    <source>
        <dbReference type="EMBL" id="KAJ8022970.1"/>
    </source>
</evidence>
<feature type="domain" description="Cadherin" evidence="9">
    <location>
        <begin position="916"/>
        <end position="1017"/>
    </location>
</feature>
<proteinExistence type="predicted"/>
<feature type="domain" description="Cadherin" evidence="9">
    <location>
        <begin position="2849"/>
        <end position="2948"/>
    </location>
</feature>
<keyword evidence="2" id="KW-0812">Transmembrane</keyword>
<dbReference type="GO" id="GO:0045296">
    <property type="term" value="F:cadherin binding"/>
    <property type="evidence" value="ECO:0007669"/>
    <property type="project" value="TreeGrafter"/>
</dbReference>
<evidence type="ECO:0000256" key="1">
    <source>
        <dbReference type="ARBA" id="ARBA00004370"/>
    </source>
</evidence>
<feature type="domain" description="Cadherin" evidence="9">
    <location>
        <begin position="2126"/>
        <end position="2209"/>
    </location>
</feature>
<feature type="domain" description="Cadherin" evidence="9">
    <location>
        <begin position="1356"/>
        <end position="1457"/>
    </location>
</feature>
<dbReference type="EMBL" id="JAIZAY010000020">
    <property type="protein sequence ID" value="KAJ8022970.1"/>
    <property type="molecule type" value="Genomic_DNA"/>
</dbReference>
<dbReference type="Proteomes" id="UP001152320">
    <property type="component" value="Chromosome 20"/>
</dbReference>
<feature type="domain" description="Cadherin" evidence="9">
    <location>
        <begin position="2949"/>
        <end position="3053"/>
    </location>
</feature>
<feature type="domain" description="Cadherin" evidence="9">
    <location>
        <begin position="1027"/>
        <end position="1143"/>
    </location>
</feature>
<evidence type="ECO:0000256" key="6">
    <source>
        <dbReference type="ARBA" id="ARBA00023136"/>
    </source>
</evidence>
<evidence type="ECO:0000256" key="7">
    <source>
        <dbReference type="PROSITE-ProRule" id="PRU00043"/>
    </source>
</evidence>
<dbReference type="PANTHER" id="PTHR24027:SF438">
    <property type="entry name" value="CADHERIN 23"/>
    <property type="match status" value="1"/>
</dbReference>
<dbReference type="InterPro" id="IPR015919">
    <property type="entry name" value="Cadherin-like_sf"/>
</dbReference>
<feature type="domain" description="Cadherin" evidence="9">
    <location>
        <begin position="1783"/>
        <end position="1882"/>
    </location>
</feature>
<evidence type="ECO:0000256" key="3">
    <source>
        <dbReference type="ARBA" id="ARBA00022737"/>
    </source>
</evidence>
<keyword evidence="11" id="KW-1185">Reference proteome</keyword>
<feature type="domain" description="Cadherin" evidence="9">
    <location>
        <begin position="606"/>
        <end position="700"/>
    </location>
</feature>
<feature type="domain" description="Cadherin" evidence="9">
    <location>
        <begin position="3071"/>
        <end position="3158"/>
    </location>
</feature>
<protein>
    <submittedName>
        <fullName evidence="10">Protocadherin Fat 4</fullName>
    </submittedName>
</protein>
<evidence type="ECO:0000256" key="4">
    <source>
        <dbReference type="ARBA" id="ARBA00022837"/>
    </source>
</evidence>
<dbReference type="GO" id="GO:0007043">
    <property type="term" value="P:cell-cell junction assembly"/>
    <property type="evidence" value="ECO:0007669"/>
    <property type="project" value="TreeGrafter"/>
</dbReference>
<dbReference type="GO" id="GO:0008013">
    <property type="term" value="F:beta-catenin binding"/>
    <property type="evidence" value="ECO:0007669"/>
    <property type="project" value="TreeGrafter"/>
</dbReference>
<dbReference type="SMART" id="SM00112">
    <property type="entry name" value="CA"/>
    <property type="match status" value="21"/>
</dbReference>
<feature type="domain" description="Cadherin" evidence="9">
    <location>
        <begin position="2418"/>
        <end position="2532"/>
    </location>
</feature>
<dbReference type="InterPro" id="IPR039808">
    <property type="entry name" value="Cadherin"/>
</dbReference>
<dbReference type="FunFam" id="2.60.40.60:FF:000020">
    <property type="entry name" value="Dachsous cadherin-related 1b"/>
    <property type="match status" value="1"/>
</dbReference>
<keyword evidence="3" id="KW-0677">Repeat</keyword>
<dbReference type="GO" id="GO:0016339">
    <property type="term" value="P:calcium-dependent cell-cell adhesion via plasma membrane cell adhesion molecules"/>
    <property type="evidence" value="ECO:0007669"/>
    <property type="project" value="TreeGrafter"/>
</dbReference>
<feature type="domain" description="Cadherin" evidence="9">
    <location>
        <begin position="2206"/>
        <end position="2308"/>
    </location>
</feature>
<evidence type="ECO:0000256" key="5">
    <source>
        <dbReference type="ARBA" id="ARBA00022989"/>
    </source>
</evidence>
<keyword evidence="5" id="KW-1133">Transmembrane helix</keyword>
<feature type="domain" description="Cadherin" evidence="9">
    <location>
        <begin position="1251"/>
        <end position="1355"/>
    </location>
</feature>
<evidence type="ECO:0000256" key="2">
    <source>
        <dbReference type="ARBA" id="ARBA00022692"/>
    </source>
</evidence>